<dbReference type="EMBL" id="JACEIK010003206">
    <property type="protein sequence ID" value="MCD9640808.1"/>
    <property type="molecule type" value="Genomic_DNA"/>
</dbReference>
<evidence type="ECO:0000313" key="7">
    <source>
        <dbReference type="EMBL" id="MCD9640808.1"/>
    </source>
</evidence>
<sequence length="136" mass="16143">MHFIFFVRVSGFSSFWILKFDFRDRLEVGMGQKGHIFDVFVILMFVLSVSTITKATESKDGFEQCEHYLSRKGFLHSIWKSKMTNIFLKKLYASSLECPRSYDKLRIDPRKPKCRLLVTHDDYSMMSKLPKDEILW</sequence>
<comment type="caution">
    <text evidence="7">The sequence shown here is derived from an EMBL/GenBank/DDBJ whole genome shotgun (WGS) entry which is preliminary data.</text>
</comment>
<dbReference type="Proteomes" id="UP000823775">
    <property type="component" value="Unassembled WGS sequence"/>
</dbReference>
<keyword evidence="2" id="KW-0808">Transferase</keyword>
<evidence type="ECO:0000256" key="6">
    <source>
        <dbReference type="ARBA" id="ARBA00023180"/>
    </source>
</evidence>
<keyword evidence="5" id="KW-0472">Membrane</keyword>
<keyword evidence="4" id="KW-1133">Transmembrane helix</keyword>
<name>A0ABS8V3J5_DATST</name>
<gene>
    <name evidence="7" type="ORF">HAX54_026457</name>
</gene>
<comment type="subcellular location">
    <subcellularLocation>
        <location evidence="1">Membrane</location>
        <topology evidence="1">Single-pass membrane protein</topology>
    </subcellularLocation>
</comment>
<proteinExistence type="predicted"/>
<keyword evidence="6" id="KW-0325">Glycoprotein</keyword>
<keyword evidence="3" id="KW-0812">Transmembrane</keyword>
<evidence type="ECO:0000256" key="5">
    <source>
        <dbReference type="ARBA" id="ARBA00023136"/>
    </source>
</evidence>
<accession>A0ABS8V3J5</accession>
<evidence type="ECO:0000256" key="3">
    <source>
        <dbReference type="ARBA" id="ARBA00022692"/>
    </source>
</evidence>
<reference evidence="7 8" key="1">
    <citation type="journal article" date="2021" name="BMC Genomics">
        <title>Datura genome reveals duplications of psychoactive alkaloid biosynthetic genes and high mutation rate following tissue culture.</title>
        <authorList>
            <person name="Rajewski A."/>
            <person name="Carter-House D."/>
            <person name="Stajich J."/>
            <person name="Litt A."/>
        </authorList>
    </citation>
    <scope>NUCLEOTIDE SEQUENCE [LARGE SCALE GENOMIC DNA]</scope>
    <source>
        <strain evidence="7">AR-01</strain>
    </source>
</reference>
<evidence type="ECO:0000256" key="1">
    <source>
        <dbReference type="ARBA" id="ARBA00004167"/>
    </source>
</evidence>
<evidence type="ECO:0000256" key="2">
    <source>
        <dbReference type="ARBA" id="ARBA00022679"/>
    </source>
</evidence>
<organism evidence="7 8">
    <name type="scientific">Datura stramonium</name>
    <name type="common">Jimsonweed</name>
    <name type="synonym">Common thornapple</name>
    <dbReference type="NCBI Taxonomy" id="4076"/>
    <lineage>
        <taxon>Eukaryota</taxon>
        <taxon>Viridiplantae</taxon>
        <taxon>Streptophyta</taxon>
        <taxon>Embryophyta</taxon>
        <taxon>Tracheophyta</taxon>
        <taxon>Spermatophyta</taxon>
        <taxon>Magnoliopsida</taxon>
        <taxon>eudicotyledons</taxon>
        <taxon>Gunneridae</taxon>
        <taxon>Pentapetalae</taxon>
        <taxon>asterids</taxon>
        <taxon>lamiids</taxon>
        <taxon>Solanales</taxon>
        <taxon>Solanaceae</taxon>
        <taxon>Solanoideae</taxon>
        <taxon>Datureae</taxon>
        <taxon>Datura</taxon>
    </lineage>
</organism>
<dbReference type="InterPro" id="IPR010635">
    <property type="entry name" value="Heparan_SO4-6-sulfoTrfase"/>
</dbReference>
<dbReference type="PANTHER" id="PTHR12812:SF0">
    <property type="entry name" value="HEPARAN-SULFATE 6-O-SULFOTRANSFERASE"/>
    <property type="match status" value="1"/>
</dbReference>
<evidence type="ECO:0000256" key="4">
    <source>
        <dbReference type="ARBA" id="ARBA00022989"/>
    </source>
</evidence>
<dbReference type="PANTHER" id="PTHR12812">
    <property type="entry name" value="HEPARAN SULFATE 6-O-SULFOTRANSFERASE 3"/>
    <property type="match status" value="1"/>
</dbReference>
<evidence type="ECO:0000313" key="8">
    <source>
        <dbReference type="Proteomes" id="UP000823775"/>
    </source>
</evidence>
<keyword evidence="8" id="KW-1185">Reference proteome</keyword>
<protein>
    <submittedName>
        <fullName evidence="7">Uncharacterized protein</fullName>
    </submittedName>
</protein>